<dbReference type="EC" id="1.3.5.2" evidence="11"/>
<keyword evidence="9 11" id="KW-0472">Membrane</keyword>
<feature type="binding site" evidence="11">
    <location>
        <position position="267"/>
    </location>
    <ligand>
        <name>FMN</name>
        <dbReference type="ChEBI" id="CHEBI:58210"/>
    </ligand>
</feature>
<accession>A0A3E1K8K5</accession>
<dbReference type="GO" id="GO:0006207">
    <property type="term" value="P:'de novo' pyrimidine nucleobase biosynthetic process"/>
    <property type="evidence" value="ECO:0007669"/>
    <property type="project" value="UniProtKB-UniRule"/>
</dbReference>
<dbReference type="AlphaFoldDB" id="A0A3E1K8K5"/>
<protein>
    <recommendedName>
        <fullName evidence="11">Dihydroorotate dehydrogenase (quinone)</fullName>
        <ecNumber evidence="11">1.3.5.2</ecNumber>
    </recommendedName>
    <alternativeName>
        <fullName evidence="11">DHOdehase</fullName>
        <shortName evidence="11">DHOD</shortName>
        <shortName evidence="11">DHODase</shortName>
    </alternativeName>
    <alternativeName>
        <fullName evidence="11">Dihydroorotate oxidase</fullName>
    </alternativeName>
</protein>
<evidence type="ECO:0000256" key="1">
    <source>
        <dbReference type="ARBA" id="ARBA00003125"/>
    </source>
</evidence>
<comment type="subcellular location">
    <subcellularLocation>
        <location evidence="11">Cell membrane</location>
        <topology evidence="11">Peripheral membrane protein</topology>
    </subcellularLocation>
    <subcellularLocation>
        <location evidence="2">Membrane</location>
    </subcellularLocation>
</comment>
<evidence type="ECO:0000256" key="8">
    <source>
        <dbReference type="ARBA" id="ARBA00023002"/>
    </source>
</evidence>
<evidence type="ECO:0000256" key="3">
    <source>
        <dbReference type="ARBA" id="ARBA00005161"/>
    </source>
</evidence>
<keyword evidence="7 11" id="KW-0665">Pyrimidine biosynthesis</keyword>
<feature type="binding site" evidence="11">
    <location>
        <begin position="317"/>
        <end position="318"/>
    </location>
    <ligand>
        <name>FMN</name>
        <dbReference type="ChEBI" id="CHEBI:58210"/>
    </ligand>
</feature>
<dbReference type="PROSITE" id="PS00911">
    <property type="entry name" value="DHODEHASE_1"/>
    <property type="match status" value="1"/>
</dbReference>
<dbReference type="InterPro" id="IPR050074">
    <property type="entry name" value="DHO_dehydrogenase"/>
</dbReference>
<evidence type="ECO:0000256" key="10">
    <source>
        <dbReference type="ARBA" id="ARBA00048639"/>
    </source>
</evidence>
<organism evidence="13 14">
    <name type="scientific">Wenzhouxiangella sediminis</name>
    <dbReference type="NCBI Taxonomy" id="1792836"/>
    <lineage>
        <taxon>Bacteria</taxon>
        <taxon>Pseudomonadati</taxon>
        <taxon>Pseudomonadota</taxon>
        <taxon>Gammaproteobacteria</taxon>
        <taxon>Chromatiales</taxon>
        <taxon>Wenzhouxiangellaceae</taxon>
        <taxon>Wenzhouxiangella</taxon>
    </lineage>
</organism>
<dbReference type="PANTHER" id="PTHR48109:SF4">
    <property type="entry name" value="DIHYDROOROTATE DEHYDROGENASE (QUINONE), MITOCHONDRIAL"/>
    <property type="match status" value="1"/>
</dbReference>
<dbReference type="GO" id="GO:0005886">
    <property type="term" value="C:plasma membrane"/>
    <property type="evidence" value="ECO:0007669"/>
    <property type="project" value="UniProtKB-SubCell"/>
</dbReference>
<dbReference type="NCBIfam" id="TIGR01036">
    <property type="entry name" value="pyrD_sub2"/>
    <property type="match status" value="1"/>
</dbReference>
<dbReference type="CDD" id="cd04738">
    <property type="entry name" value="DHOD_2_like"/>
    <property type="match status" value="1"/>
</dbReference>
<dbReference type="InterPro" id="IPR005719">
    <property type="entry name" value="Dihydroorotate_DH_2"/>
</dbReference>
<dbReference type="GO" id="GO:0044205">
    <property type="term" value="P:'de novo' UMP biosynthetic process"/>
    <property type="evidence" value="ECO:0007669"/>
    <property type="project" value="UniProtKB-UniRule"/>
</dbReference>
<dbReference type="InterPro" id="IPR012135">
    <property type="entry name" value="Dihydroorotate_DH_1_2"/>
</dbReference>
<dbReference type="InterPro" id="IPR013785">
    <property type="entry name" value="Aldolase_TIM"/>
</dbReference>
<feature type="binding site" evidence="11">
    <location>
        <position position="85"/>
    </location>
    <ligand>
        <name>FMN</name>
        <dbReference type="ChEBI" id="CHEBI:58210"/>
    </ligand>
</feature>
<gene>
    <name evidence="11" type="primary">pyrD</name>
    <name evidence="13" type="ORF">DZC52_08075</name>
</gene>
<dbReference type="InterPro" id="IPR005720">
    <property type="entry name" value="Dihydroorotate_DH_cat"/>
</dbReference>
<keyword evidence="14" id="KW-1185">Reference proteome</keyword>
<feature type="domain" description="Dihydroorotate dehydrogenase catalytic" evidence="12">
    <location>
        <begin position="46"/>
        <end position="332"/>
    </location>
</feature>
<keyword evidence="11" id="KW-1003">Cell membrane</keyword>
<comment type="function">
    <text evidence="1 11">Catalyzes the conversion of dihydroorotate to orotate with quinone as electron acceptor.</text>
</comment>
<evidence type="ECO:0000256" key="5">
    <source>
        <dbReference type="ARBA" id="ARBA00022630"/>
    </source>
</evidence>
<comment type="catalytic activity">
    <reaction evidence="10 11">
        <text>(S)-dihydroorotate + a quinone = orotate + a quinol</text>
        <dbReference type="Rhea" id="RHEA:30187"/>
        <dbReference type="ChEBI" id="CHEBI:24646"/>
        <dbReference type="ChEBI" id="CHEBI:30839"/>
        <dbReference type="ChEBI" id="CHEBI:30864"/>
        <dbReference type="ChEBI" id="CHEBI:132124"/>
        <dbReference type="EC" id="1.3.5.2"/>
    </reaction>
</comment>
<comment type="pathway">
    <text evidence="3 11">Pyrimidine metabolism; UMP biosynthesis via de novo pathway; orotate from (S)-dihydroorotate (quinone route): step 1/1.</text>
</comment>
<feature type="binding site" evidence="11">
    <location>
        <position position="138"/>
    </location>
    <ligand>
        <name>FMN</name>
        <dbReference type="ChEBI" id="CHEBI:58210"/>
    </ligand>
</feature>
<dbReference type="NCBIfam" id="NF003652">
    <property type="entry name" value="PRK05286.2-5"/>
    <property type="match status" value="1"/>
</dbReference>
<dbReference type="Pfam" id="PF01180">
    <property type="entry name" value="DHO_dh"/>
    <property type="match status" value="1"/>
</dbReference>
<feature type="binding site" evidence="11">
    <location>
        <position position="216"/>
    </location>
    <ligand>
        <name>FMN</name>
        <dbReference type="ChEBI" id="CHEBI:58210"/>
    </ligand>
</feature>
<dbReference type="GO" id="GO:0106430">
    <property type="term" value="F:dihydroorotate dehydrogenase (quinone) activity"/>
    <property type="evidence" value="ECO:0007669"/>
    <property type="project" value="UniProtKB-EC"/>
</dbReference>
<keyword evidence="8 11" id="KW-0560">Oxidoreductase</keyword>
<dbReference type="GO" id="GO:0005737">
    <property type="term" value="C:cytoplasm"/>
    <property type="evidence" value="ECO:0007669"/>
    <property type="project" value="InterPro"/>
</dbReference>
<comment type="caution">
    <text evidence="13">The sequence shown here is derived from an EMBL/GenBank/DDBJ whole genome shotgun (WGS) entry which is preliminary data.</text>
</comment>
<evidence type="ECO:0000259" key="12">
    <source>
        <dbReference type="Pfam" id="PF01180"/>
    </source>
</evidence>
<feature type="binding site" evidence="11">
    <location>
        <begin position="61"/>
        <end position="65"/>
    </location>
    <ligand>
        <name>FMN</name>
        <dbReference type="ChEBI" id="CHEBI:58210"/>
    </ligand>
</feature>
<name>A0A3E1K8K5_9GAMM</name>
<feature type="active site" description="Nucleophile" evidence="11">
    <location>
        <position position="174"/>
    </location>
</feature>
<dbReference type="Gene3D" id="3.20.20.70">
    <property type="entry name" value="Aldolase class I"/>
    <property type="match status" value="1"/>
</dbReference>
<dbReference type="PANTHER" id="PTHR48109">
    <property type="entry name" value="DIHYDROOROTATE DEHYDROGENASE (QUINONE), MITOCHONDRIAL-RELATED"/>
    <property type="match status" value="1"/>
</dbReference>
<comment type="subunit">
    <text evidence="11">Monomer.</text>
</comment>
<comment type="cofactor">
    <cofactor evidence="11">
        <name>FMN</name>
        <dbReference type="ChEBI" id="CHEBI:58210"/>
    </cofactor>
    <text evidence="11">Binds 1 FMN per subunit.</text>
</comment>
<proteinExistence type="inferred from homology"/>
<feature type="binding site" evidence="11">
    <location>
        <position position="296"/>
    </location>
    <ligand>
        <name>FMN</name>
        <dbReference type="ChEBI" id="CHEBI:58210"/>
    </ligand>
</feature>
<feature type="binding site" evidence="11">
    <location>
        <begin position="110"/>
        <end position="114"/>
    </location>
    <ligand>
        <name>substrate</name>
    </ligand>
</feature>
<dbReference type="OrthoDB" id="9802377at2"/>
<dbReference type="RefSeq" id="WP_116650625.1">
    <property type="nucleotide sequence ID" value="NZ_QUZK01000035.1"/>
</dbReference>
<dbReference type="EMBL" id="QUZK01000035">
    <property type="protein sequence ID" value="RFF30432.1"/>
    <property type="molecule type" value="Genomic_DNA"/>
</dbReference>
<dbReference type="SUPFAM" id="SSF51395">
    <property type="entry name" value="FMN-linked oxidoreductases"/>
    <property type="match status" value="1"/>
</dbReference>
<sequence>MYQWLRNGLFLLPPETAHDVALNALSAGRLIGLPRLMGGRPESKPVELMGLTFPNPVGLAAGLDKNGDHIDALGDLGFGFIEVGTVTPKPQPGNPKPRMFRLSEHQALINRLGFNNKGVDHLVDRLEQRKFGGIVGANIGKQKETPVERATDDYRYCLEKVFAHCDYVTVNISSPNTANLRELQDTGRLRELLSELKRSRDRLSEEHGAHRPLLVKIAPDWDEQALAESLKVIGQSGIDGLITTNTTLDRTAVNGHPHSNEVGGLSGAPLKSRADHVLRFARRVLGRDFPIIGLGGITRGADAADKQRAGADLVQVYTGFIYRGPTLIRECIRAWDGDGFADHA</sequence>
<dbReference type="Proteomes" id="UP000260351">
    <property type="component" value="Unassembled WGS sequence"/>
</dbReference>
<reference evidence="13 14" key="1">
    <citation type="submission" date="2018-08" db="EMBL/GenBank/DDBJ databases">
        <title>Wenzhouxiangella salilacus sp. nov., a novel bacterium isolated from a saline lake in Xinjiang Province, China.</title>
        <authorList>
            <person name="Han S."/>
        </authorList>
    </citation>
    <scope>NUCLEOTIDE SEQUENCE [LARGE SCALE GENOMIC DNA]</scope>
    <source>
        <strain evidence="13 14">XDB06</strain>
    </source>
</reference>
<dbReference type="InterPro" id="IPR001295">
    <property type="entry name" value="Dihydroorotate_DH_CS"/>
</dbReference>
<keyword evidence="6 11" id="KW-0288">FMN</keyword>
<feature type="binding site" evidence="11">
    <location>
        <begin position="245"/>
        <end position="246"/>
    </location>
    <ligand>
        <name>substrate</name>
    </ligand>
</feature>
<comment type="similarity">
    <text evidence="4 11">Belongs to the dihydroorotate dehydrogenase family. Type 2 subfamily.</text>
</comment>
<dbReference type="UniPathway" id="UPA00070">
    <property type="reaction ID" value="UER00946"/>
</dbReference>
<feature type="binding site" evidence="11">
    <location>
        <position position="176"/>
    </location>
    <ligand>
        <name>substrate</name>
    </ligand>
</feature>
<evidence type="ECO:0000313" key="13">
    <source>
        <dbReference type="EMBL" id="RFF30432.1"/>
    </source>
</evidence>
<keyword evidence="5 11" id="KW-0285">Flavoprotein</keyword>
<feature type="binding site" evidence="11">
    <location>
        <position position="65"/>
    </location>
    <ligand>
        <name>substrate</name>
    </ligand>
</feature>
<feature type="binding site" evidence="11">
    <location>
        <position position="244"/>
    </location>
    <ligand>
        <name>FMN</name>
        <dbReference type="ChEBI" id="CHEBI:58210"/>
    </ligand>
</feature>
<dbReference type="PIRSF" id="PIRSF000164">
    <property type="entry name" value="DHO_oxidase"/>
    <property type="match status" value="1"/>
</dbReference>
<evidence type="ECO:0000256" key="2">
    <source>
        <dbReference type="ARBA" id="ARBA00004370"/>
    </source>
</evidence>
<evidence type="ECO:0000313" key="14">
    <source>
        <dbReference type="Proteomes" id="UP000260351"/>
    </source>
</evidence>
<dbReference type="NCBIfam" id="NF003646">
    <property type="entry name" value="PRK05286.1-4"/>
    <property type="match status" value="1"/>
</dbReference>
<dbReference type="NCBIfam" id="NF003645">
    <property type="entry name" value="PRK05286.1-2"/>
    <property type="match status" value="1"/>
</dbReference>
<evidence type="ECO:0000256" key="6">
    <source>
        <dbReference type="ARBA" id="ARBA00022643"/>
    </source>
</evidence>
<feature type="binding site" evidence="11">
    <location>
        <position position="171"/>
    </location>
    <ligand>
        <name>FMN</name>
        <dbReference type="ChEBI" id="CHEBI:58210"/>
    </ligand>
</feature>
<evidence type="ECO:0000256" key="9">
    <source>
        <dbReference type="ARBA" id="ARBA00023136"/>
    </source>
</evidence>
<feature type="binding site" evidence="11">
    <location>
        <position position="171"/>
    </location>
    <ligand>
        <name>substrate</name>
    </ligand>
</feature>
<evidence type="ECO:0000256" key="7">
    <source>
        <dbReference type="ARBA" id="ARBA00022975"/>
    </source>
</evidence>
<evidence type="ECO:0000256" key="4">
    <source>
        <dbReference type="ARBA" id="ARBA00005359"/>
    </source>
</evidence>
<evidence type="ECO:0000256" key="11">
    <source>
        <dbReference type="HAMAP-Rule" id="MF_00225"/>
    </source>
</evidence>
<dbReference type="HAMAP" id="MF_00225">
    <property type="entry name" value="DHO_dh_type2"/>
    <property type="match status" value="1"/>
</dbReference>